<name>A0AA38N224_9AGAR</name>
<dbReference type="Proteomes" id="UP001176059">
    <property type="component" value="Unassembled WGS sequence"/>
</dbReference>
<feature type="region of interest" description="Disordered" evidence="5">
    <location>
        <begin position="849"/>
        <end position="870"/>
    </location>
</feature>
<evidence type="ECO:0000313" key="8">
    <source>
        <dbReference type="Proteomes" id="UP001176059"/>
    </source>
</evidence>
<reference evidence="7" key="2">
    <citation type="journal article" date="2023" name="Proc. Natl. Acad. Sci. U.S.A.">
        <title>A global phylogenomic analysis of the shiitake genus Lentinula.</title>
        <authorList>
            <person name="Sierra-Patev S."/>
            <person name="Min B."/>
            <person name="Naranjo-Ortiz M."/>
            <person name="Looney B."/>
            <person name="Konkel Z."/>
            <person name="Slot J.C."/>
            <person name="Sakamoto Y."/>
            <person name="Steenwyk J.L."/>
            <person name="Rokas A."/>
            <person name="Carro J."/>
            <person name="Camarero S."/>
            <person name="Ferreira P."/>
            <person name="Molpeceres G."/>
            <person name="Ruiz-Duenas F.J."/>
            <person name="Serrano A."/>
            <person name="Henrissat B."/>
            <person name="Drula E."/>
            <person name="Hughes K.W."/>
            <person name="Mata J.L."/>
            <person name="Ishikawa N.K."/>
            <person name="Vargas-Isla R."/>
            <person name="Ushijima S."/>
            <person name="Smith C.A."/>
            <person name="Donoghue J."/>
            <person name="Ahrendt S."/>
            <person name="Andreopoulos W."/>
            <person name="He G."/>
            <person name="LaButti K."/>
            <person name="Lipzen A."/>
            <person name="Ng V."/>
            <person name="Riley R."/>
            <person name="Sandor L."/>
            <person name="Barry K."/>
            <person name="Martinez A.T."/>
            <person name="Xiao Y."/>
            <person name="Gibbons J.G."/>
            <person name="Terashima K."/>
            <person name="Grigoriev I.V."/>
            <person name="Hibbett D."/>
        </authorList>
    </citation>
    <scope>NUCLEOTIDE SEQUENCE</scope>
    <source>
        <strain evidence="7">ET3784</strain>
    </source>
</reference>
<dbReference type="Pfam" id="PF00644">
    <property type="entry name" value="PARP"/>
    <property type="match status" value="1"/>
</dbReference>
<keyword evidence="3" id="KW-0548">Nucleotidyltransferase</keyword>
<evidence type="ECO:0000256" key="4">
    <source>
        <dbReference type="ARBA" id="ARBA00023027"/>
    </source>
</evidence>
<dbReference type="InterPro" id="IPR000608">
    <property type="entry name" value="UBC"/>
</dbReference>
<dbReference type="InterPro" id="IPR051838">
    <property type="entry name" value="ARTD_PARP"/>
</dbReference>
<evidence type="ECO:0000256" key="3">
    <source>
        <dbReference type="ARBA" id="ARBA00022695"/>
    </source>
</evidence>
<evidence type="ECO:0000256" key="2">
    <source>
        <dbReference type="ARBA" id="ARBA00022679"/>
    </source>
</evidence>
<dbReference type="CDD" id="cd23802">
    <property type="entry name" value="UBCc_UBE2Q"/>
    <property type="match status" value="1"/>
</dbReference>
<accession>A0AA38N224</accession>
<gene>
    <name evidence="7" type="ORF">DFJ43DRAFT_1152262</name>
</gene>
<keyword evidence="4" id="KW-0520">NAD</keyword>
<feature type="compositionally biased region" description="Low complexity" evidence="5">
    <location>
        <begin position="30"/>
        <end position="45"/>
    </location>
</feature>
<keyword evidence="1" id="KW-0328">Glycosyltransferase</keyword>
<dbReference type="InterPro" id="IPR016135">
    <property type="entry name" value="UBQ-conjugating_enzyme/RWD"/>
</dbReference>
<evidence type="ECO:0000256" key="1">
    <source>
        <dbReference type="ARBA" id="ARBA00022676"/>
    </source>
</evidence>
<keyword evidence="2" id="KW-0808">Transferase</keyword>
<protein>
    <recommendedName>
        <fullName evidence="6">UBC core domain-containing protein</fullName>
    </recommendedName>
</protein>
<proteinExistence type="predicted"/>
<reference evidence="7" key="1">
    <citation type="submission" date="2022-08" db="EMBL/GenBank/DDBJ databases">
        <authorList>
            <consortium name="DOE Joint Genome Institute"/>
            <person name="Min B."/>
            <person name="Sierra-Patev S."/>
            <person name="Naranjo-Ortiz M."/>
            <person name="Looney B."/>
            <person name="Konkel Z."/>
            <person name="Slot J.C."/>
            <person name="Sakamoto Y."/>
            <person name="Steenwyk J.L."/>
            <person name="Rokas A."/>
            <person name="Carro J."/>
            <person name="Camarero S."/>
            <person name="Ferreira P."/>
            <person name="Molpeceres G."/>
            <person name="Ruiz-duenas F.J."/>
            <person name="Serrano A."/>
            <person name="Henrissat B."/>
            <person name="Drula E."/>
            <person name="Hughes K.W."/>
            <person name="Mata J.L."/>
            <person name="Ishikawa N.K."/>
            <person name="Vargas-Isla R."/>
            <person name="Ushijima S."/>
            <person name="Smith C.A."/>
            <person name="Ahrendt S."/>
            <person name="Andreopoulos W."/>
            <person name="He G."/>
            <person name="LaButti K."/>
            <person name="Lipzen A."/>
            <person name="Ng V."/>
            <person name="Riley R."/>
            <person name="Sandor L."/>
            <person name="Barry K."/>
            <person name="Martinez A.T."/>
            <person name="Xiao Y."/>
            <person name="Gibbons J.G."/>
            <person name="Terashima K."/>
            <person name="Hibbett D.S."/>
            <person name="Grigoriev I.V."/>
        </authorList>
    </citation>
    <scope>NUCLEOTIDE SEQUENCE</scope>
    <source>
        <strain evidence="7">ET3784</strain>
    </source>
</reference>
<evidence type="ECO:0000313" key="7">
    <source>
        <dbReference type="EMBL" id="KAJ3734596.1"/>
    </source>
</evidence>
<dbReference type="PANTHER" id="PTHR21328">
    <property type="entry name" value="POLY ADP-RIBOSE POLYMERASE FAMILY, MEMBER PARP"/>
    <property type="match status" value="1"/>
</dbReference>
<feature type="region of interest" description="Disordered" evidence="5">
    <location>
        <begin position="14"/>
        <end position="45"/>
    </location>
</feature>
<dbReference type="GO" id="GO:0016779">
    <property type="term" value="F:nucleotidyltransferase activity"/>
    <property type="evidence" value="ECO:0007669"/>
    <property type="project" value="UniProtKB-KW"/>
</dbReference>
<dbReference type="AlphaFoldDB" id="A0AA38N224"/>
<sequence length="1244" mass="138950">MSSGEIIEIFDSDSEPESLQIKRQKTDHLSMSPANMSSGSSPAAALARRNANLKGRRRFVADLNDLQAACKQGFVAHGLVLQSVRAGDDEGTLEAMIKTLSGEHPLNVNILLSDTADYPKTHNYFSYSPDSHVAANILSVIEGIVSFPSRPIAETMDKFLANLTQAINTGSVKSEPEDDEEDEEEDYIVLSDDDVYTSSASRNLMNMAQLQHDFLQIVAREYRPGLIRFSGDNLCISVSLSVIKLAETVPPRALNAWDRLLLSKTQYLVLLISGFRSLYPPSASDATKLKFHVGLSGLYKPSKEHAREACRNFGLITNDAEDELRLAREKAAAEAAMMNDCEMDETEDANTDMKPQEEAEEEEDVPDRFDKFSLSGSLDSLMNHRFAKLVNMRRKYGLGWAGAELLFSEMERNQKPEEEVLTRTLGLLRLEDGAEREMIRRNTTILPDDPLYRMGENDEINWPLTAFCYLIRRLTLCTRYCIVCHNKLETDYVALKPYVCNSKLCSYQYYSLNHGPSLEYEIIHNPETVDLLVSITHAAAAENVLDEPLPIGMGLRVPPPDTPKDILSPIYAASSVTGRTTAGVTMMNNGAVAPVAPPLQPQTQTQPVGFDGLYDFDELGLQQMRASVMQLLDSLPPVGVISDMKKHLERKVKPGNSKPKLTTMPEAADVVPAAWKLLRWCVGSCTAYLEEISFQEESIVNVDSTWKQYRFSVGAPDAEAKFKAAVEESKTKSQNAQKYPSLYAFHGSPLRNWHSIIRNGLWFKSITHGRAYGHGVYLAKDGLISMGSYAAGSRVTGWRNSKVCPSNCVAIVELVNLPSEFVSSNPHFVVDKTHWLVVRYLLVKSNTAKEGEEKPKSVPTKPKQSRRQTPYVKLDPAHPMTLGTSYIQIPEPTYQLESILRTRRAEAVEDEPDNEDKAVFEYVEEPDNEDRAVFEYVKSSDQRVNGATTKGKGRAVEPMVIDDDDFSEDEIHFEDYTPHKSASHQIQISSTIIPSATFTHTTFARQQPTGPKFDKNRPADDWIHDPEYVRAAISKLMPPPEMSTPGATMAVQKELKALLKEQRSCNNFKELGWYMPEDFMGDNLFQWIVELHSFDVMLPIAKDLKAKKLNSVIFEIRFPPDYPLSPPFFRIITPRFLPFIQGGGGHVTGGGSICMDLLTASGWLPSYKHIKLAISNPDPRPARLAPNWNIPYGVLEALQGYKRAAATHNWIVSDRMLTAVSHSTLVLINSTKGTYRIGKVDALS</sequence>
<evidence type="ECO:0000259" key="6">
    <source>
        <dbReference type="PROSITE" id="PS50127"/>
    </source>
</evidence>
<dbReference type="EMBL" id="JANVFO010000013">
    <property type="protein sequence ID" value="KAJ3734596.1"/>
    <property type="molecule type" value="Genomic_DNA"/>
</dbReference>
<feature type="domain" description="UBC core" evidence="6">
    <location>
        <begin position="1046"/>
        <end position="1221"/>
    </location>
</feature>
<dbReference type="GO" id="GO:0003950">
    <property type="term" value="F:NAD+ poly-ADP-ribosyltransferase activity"/>
    <property type="evidence" value="ECO:0007669"/>
    <property type="project" value="InterPro"/>
</dbReference>
<organism evidence="7 8">
    <name type="scientific">Lentinula guzmanii</name>
    <dbReference type="NCBI Taxonomy" id="2804957"/>
    <lineage>
        <taxon>Eukaryota</taxon>
        <taxon>Fungi</taxon>
        <taxon>Dikarya</taxon>
        <taxon>Basidiomycota</taxon>
        <taxon>Agaricomycotina</taxon>
        <taxon>Agaricomycetes</taxon>
        <taxon>Agaricomycetidae</taxon>
        <taxon>Agaricales</taxon>
        <taxon>Marasmiineae</taxon>
        <taxon>Omphalotaceae</taxon>
        <taxon>Lentinula</taxon>
    </lineage>
</organism>
<dbReference type="Gene3D" id="3.10.110.10">
    <property type="entry name" value="Ubiquitin Conjugating Enzyme"/>
    <property type="match status" value="1"/>
</dbReference>
<dbReference type="Gene3D" id="3.90.228.10">
    <property type="match status" value="1"/>
</dbReference>
<dbReference type="InterPro" id="IPR012317">
    <property type="entry name" value="Poly(ADP-ribose)pol_cat_dom"/>
</dbReference>
<keyword evidence="8" id="KW-1185">Reference proteome</keyword>
<dbReference type="SUPFAM" id="SSF54495">
    <property type="entry name" value="UBC-like"/>
    <property type="match status" value="1"/>
</dbReference>
<comment type="caution">
    <text evidence="7">The sequence shown here is derived from an EMBL/GenBank/DDBJ whole genome shotgun (WGS) entry which is preliminary data.</text>
</comment>
<dbReference type="PROSITE" id="PS50127">
    <property type="entry name" value="UBC_2"/>
    <property type="match status" value="1"/>
</dbReference>
<feature type="region of interest" description="Disordered" evidence="5">
    <location>
        <begin position="344"/>
        <end position="368"/>
    </location>
</feature>
<evidence type="ECO:0000256" key="5">
    <source>
        <dbReference type="SAM" id="MobiDB-lite"/>
    </source>
</evidence>
<dbReference type="SUPFAM" id="SSF56399">
    <property type="entry name" value="ADP-ribosylation"/>
    <property type="match status" value="1"/>
</dbReference>